<dbReference type="PROSITE" id="PS51186">
    <property type="entry name" value="GNAT"/>
    <property type="match status" value="1"/>
</dbReference>
<organism evidence="3 4">
    <name type="scientific">Paraburkholderia humisilvae</name>
    <dbReference type="NCBI Taxonomy" id="627669"/>
    <lineage>
        <taxon>Bacteria</taxon>
        <taxon>Pseudomonadati</taxon>
        <taxon>Pseudomonadota</taxon>
        <taxon>Betaproteobacteria</taxon>
        <taxon>Burkholderiales</taxon>
        <taxon>Burkholderiaceae</taxon>
        <taxon>Paraburkholderia</taxon>
    </lineage>
</organism>
<dbReference type="AlphaFoldDB" id="A0A6J5EZ24"/>
<dbReference type="GO" id="GO:0005737">
    <property type="term" value="C:cytoplasm"/>
    <property type="evidence" value="ECO:0007669"/>
    <property type="project" value="TreeGrafter"/>
</dbReference>
<dbReference type="PANTHER" id="PTHR43441">
    <property type="entry name" value="RIBOSOMAL-PROTEIN-SERINE ACETYLTRANSFERASE"/>
    <property type="match status" value="1"/>
</dbReference>
<dbReference type="SUPFAM" id="SSF55729">
    <property type="entry name" value="Acyl-CoA N-acyltransferases (Nat)"/>
    <property type="match status" value="1"/>
</dbReference>
<reference evidence="3 4" key="1">
    <citation type="submission" date="2020-04" db="EMBL/GenBank/DDBJ databases">
        <authorList>
            <person name="De Canck E."/>
        </authorList>
    </citation>
    <scope>NUCLEOTIDE SEQUENCE [LARGE SCALE GENOMIC DNA]</scope>
    <source>
        <strain evidence="3 4">LMG 29542</strain>
    </source>
</reference>
<dbReference type="InterPro" id="IPR000182">
    <property type="entry name" value="GNAT_dom"/>
</dbReference>
<dbReference type="InterPro" id="IPR051908">
    <property type="entry name" value="Ribosomal_N-acetyltransferase"/>
</dbReference>
<evidence type="ECO:0000313" key="4">
    <source>
        <dbReference type="Proteomes" id="UP000494363"/>
    </source>
</evidence>
<dbReference type="Pfam" id="PF13302">
    <property type="entry name" value="Acetyltransf_3"/>
    <property type="match status" value="1"/>
</dbReference>
<feature type="region of interest" description="Disordered" evidence="1">
    <location>
        <begin position="1"/>
        <end position="23"/>
    </location>
</feature>
<dbReference type="Proteomes" id="UP000494363">
    <property type="component" value="Unassembled WGS sequence"/>
</dbReference>
<evidence type="ECO:0000313" key="3">
    <source>
        <dbReference type="EMBL" id="CAB3770255.1"/>
    </source>
</evidence>
<dbReference type="InterPro" id="IPR016181">
    <property type="entry name" value="Acyl_CoA_acyltransferase"/>
</dbReference>
<protein>
    <recommendedName>
        <fullName evidence="2">N-acetyltransferase domain-containing protein</fullName>
    </recommendedName>
</protein>
<dbReference type="GO" id="GO:0008999">
    <property type="term" value="F:protein-N-terminal-alanine acetyltransferase activity"/>
    <property type="evidence" value="ECO:0007669"/>
    <property type="project" value="TreeGrafter"/>
</dbReference>
<name>A0A6J5EZ24_9BURK</name>
<proteinExistence type="predicted"/>
<dbReference type="EMBL" id="CADIKH010000045">
    <property type="protein sequence ID" value="CAB3770255.1"/>
    <property type="molecule type" value="Genomic_DNA"/>
</dbReference>
<gene>
    <name evidence="3" type="ORF">LMG29542_06305</name>
</gene>
<accession>A0A6J5EZ24</accession>
<evidence type="ECO:0000259" key="2">
    <source>
        <dbReference type="PROSITE" id="PS51186"/>
    </source>
</evidence>
<evidence type="ECO:0000256" key="1">
    <source>
        <dbReference type="SAM" id="MobiDB-lite"/>
    </source>
</evidence>
<keyword evidence="4" id="KW-1185">Reference proteome</keyword>
<sequence>MPLVGRFPPPAKPIPDLDPANSYRRQSWSRTPIKWSLMSIIQIHRVMRTDAAELIAGNLASQDYHSPWVTSFTDQTGFNNWFARSLTGPNVGLVAREAASNKVVGVVNINEIVAGAFQSAYLGYYGMLNFARTGLMTEALRAAIGFAFSELGLHRLEANIQPGNTASIALVRRLGFRQEGLSPRYLRINGEWRDHERWALLADMFS</sequence>
<dbReference type="Gene3D" id="3.40.630.30">
    <property type="match status" value="1"/>
</dbReference>
<dbReference type="GO" id="GO:1990189">
    <property type="term" value="F:protein N-terminal-serine acetyltransferase activity"/>
    <property type="evidence" value="ECO:0007669"/>
    <property type="project" value="TreeGrafter"/>
</dbReference>
<feature type="domain" description="N-acetyltransferase" evidence="2">
    <location>
        <begin position="41"/>
        <end position="203"/>
    </location>
</feature>
<dbReference type="PANTHER" id="PTHR43441:SF2">
    <property type="entry name" value="FAMILY ACETYLTRANSFERASE, PUTATIVE (AFU_ORTHOLOGUE AFUA_7G00850)-RELATED"/>
    <property type="match status" value="1"/>
</dbReference>